<comment type="caution">
    <text evidence="3">The sequence shown here is derived from an EMBL/GenBank/DDBJ whole genome shotgun (WGS) entry which is preliminary data.</text>
</comment>
<name>A0A8S4R740_9NEOP</name>
<reference evidence="3" key="1">
    <citation type="submission" date="2022-03" db="EMBL/GenBank/DDBJ databases">
        <authorList>
            <person name="Lindestad O."/>
        </authorList>
    </citation>
    <scope>NUCLEOTIDE SEQUENCE</scope>
</reference>
<dbReference type="AlphaFoldDB" id="A0A8S4R740"/>
<proteinExistence type="predicted"/>
<evidence type="ECO:0000256" key="2">
    <source>
        <dbReference type="SAM" id="SignalP"/>
    </source>
</evidence>
<evidence type="ECO:0000313" key="4">
    <source>
        <dbReference type="Proteomes" id="UP000838756"/>
    </source>
</evidence>
<evidence type="ECO:0000313" key="3">
    <source>
        <dbReference type="EMBL" id="CAH2232430.1"/>
    </source>
</evidence>
<organism evidence="3 4">
    <name type="scientific">Pararge aegeria aegeria</name>
    <dbReference type="NCBI Taxonomy" id="348720"/>
    <lineage>
        <taxon>Eukaryota</taxon>
        <taxon>Metazoa</taxon>
        <taxon>Ecdysozoa</taxon>
        <taxon>Arthropoda</taxon>
        <taxon>Hexapoda</taxon>
        <taxon>Insecta</taxon>
        <taxon>Pterygota</taxon>
        <taxon>Neoptera</taxon>
        <taxon>Endopterygota</taxon>
        <taxon>Lepidoptera</taxon>
        <taxon>Glossata</taxon>
        <taxon>Ditrysia</taxon>
        <taxon>Papilionoidea</taxon>
        <taxon>Nymphalidae</taxon>
        <taxon>Satyrinae</taxon>
        <taxon>Satyrini</taxon>
        <taxon>Parargina</taxon>
        <taxon>Pararge</taxon>
    </lineage>
</organism>
<gene>
    <name evidence="3" type="primary">jg19364</name>
    <name evidence="3" type="ORF">PAEG_LOCUS10697</name>
</gene>
<evidence type="ECO:0000256" key="1">
    <source>
        <dbReference type="SAM" id="MobiDB-lite"/>
    </source>
</evidence>
<keyword evidence="4" id="KW-1185">Reference proteome</keyword>
<feature type="signal peptide" evidence="2">
    <location>
        <begin position="1"/>
        <end position="15"/>
    </location>
</feature>
<accession>A0A8S4R740</accession>
<dbReference type="EMBL" id="CAKXAJ010024901">
    <property type="protein sequence ID" value="CAH2232430.1"/>
    <property type="molecule type" value="Genomic_DNA"/>
</dbReference>
<dbReference type="Proteomes" id="UP000838756">
    <property type="component" value="Unassembled WGS sequence"/>
</dbReference>
<feature type="compositionally biased region" description="Polar residues" evidence="1">
    <location>
        <begin position="34"/>
        <end position="44"/>
    </location>
</feature>
<protein>
    <submittedName>
        <fullName evidence="3">Jg19364 protein</fullName>
    </submittedName>
</protein>
<sequence length="81" mass="8749">MTILLLSPGLVSVLGRPEPSVVRSVSGTGPRWVTPTSRAHSRSLTGRPDRKVLQEVMLGVTEQRAEHLGSQGVLRVVLLLL</sequence>
<feature type="region of interest" description="Disordered" evidence="1">
    <location>
        <begin position="22"/>
        <end position="46"/>
    </location>
</feature>
<keyword evidence="2" id="KW-0732">Signal</keyword>
<feature type="chain" id="PRO_5035718016" evidence="2">
    <location>
        <begin position="16"/>
        <end position="81"/>
    </location>
</feature>